<proteinExistence type="predicted"/>
<feature type="region of interest" description="Disordered" evidence="1">
    <location>
        <begin position="57"/>
        <end position="76"/>
    </location>
</feature>
<dbReference type="Ensembl" id="ENSLCAT00010011427.1">
    <property type="protein sequence ID" value="ENSLCAP00010011188.1"/>
    <property type="gene ID" value="ENSLCAG00010005310.1"/>
</dbReference>
<reference evidence="2" key="2">
    <citation type="submission" date="2025-08" db="UniProtKB">
        <authorList>
            <consortium name="Ensembl"/>
        </authorList>
    </citation>
    <scope>IDENTIFICATION</scope>
</reference>
<dbReference type="AlphaFoldDB" id="A0A4W6CC68"/>
<evidence type="ECO:0000313" key="3">
    <source>
        <dbReference type="Proteomes" id="UP000314980"/>
    </source>
</evidence>
<evidence type="ECO:0000256" key="1">
    <source>
        <dbReference type="SAM" id="MobiDB-lite"/>
    </source>
</evidence>
<sequence length="113" mass="13155">YLLFCGWLETFFPPPIRQQEKWLRSLYLKIFVSSFTGDDETFRQNISPHLTRIKQKIMHSSKTPSHPKGTSIKSLRKPDRDTILPSIYCPLLLHYNEIIIAALADRVDTITPL</sequence>
<evidence type="ECO:0000313" key="2">
    <source>
        <dbReference type="Ensembl" id="ENSLCAP00010011188.1"/>
    </source>
</evidence>
<dbReference type="Proteomes" id="UP000314980">
    <property type="component" value="Unassembled WGS sequence"/>
</dbReference>
<dbReference type="InParanoid" id="A0A4W6CC68"/>
<name>A0A4W6CC68_LATCA</name>
<reference evidence="2" key="3">
    <citation type="submission" date="2025-09" db="UniProtKB">
        <authorList>
            <consortium name="Ensembl"/>
        </authorList>
    </citation>
    <scope>IDENTIFICATION</scope>
</reference>
<keyword evidence="3" id="KW-1185">Reference proteome</keyword>
<protein>
    <submittedName>
        <fullName evidence="2">Uncharacterized protein</fullName>
    </submittedName>
</protein>
<accession>A0A4W6CC68</accession>
<organism evidence="2 3">
    <name type="scientific">Lates calcarifer</name>
    <name type="common">Barramundi</name>
    <name type="synonym">Holocentrus calcarifer</name>
    <dbReference type="NCBI Taxonomy" id="8187"/>
    <lineage>
        <taxon>Eukaryota</taxon>
        <taxon>Metazoa</taxon>
        <taxon>Chordata</taxon>
        <taxon>Craniata</taxon>
        <taxon>Vertebrata</taxon>
        <taxon>Euteleostomi</taxon>
        <taxon>Actinopterygii</taxon>
        <taxon>Neopterygii</taxon>
        <taxon>Teleostei</taxon>
        <taxon>Neoteleostei</taxon>
        <taxon>Acanthomorphata</taxon>
        <taxon>Carangaria</taxon>
        <taxon>Carangaria incertae sedis</taxon>
        <taxon>Centropomidae</taxon>
        <taxon>Lates</taxon>
    </lineage>
</organism>
<reference evidence="3" key="1">
    <citation type="submission" date="2015-09" db="EMBL/GenBank/DDBJ databases">
        <authorList>
            <person name="Sai Rama Sridatta P."/>
        </authorList>
    </citation>
    <scope>NUCLEOTIDE SEQUENCE [LARGE SCALE GENOMIC DNA]</scope>
</reference>